<proteinExistence type="predicted"/>
<reference evidence="1 2" key="1">
    <citation type="submission" date="2019-08" db="EMBL/GenBank/DDBJ databases">
        <title>100 year-old enigma solved: identification of Planctomyces bekefii, the type genus and species of the phylum Planctomycetes.</title>
        <authorList>
            <person name="Svetlana D.N."/>
            <person name="Overmann J."/>
        </authorList>
    </citation>
    <scope>NUCLEOTIDE SEQUENCE [LARGE SCALE GENOMIC DNA]</scope>
    <source>
        <strain evidence="1">Phe10_nw2017</strain>
    </source>
</reference>
<keyword evidence="2" id="KW-1185">Reference proteome</keyword>
<sequence length="664" mass="71772">MARPIPKLSGNDGKDFTIVIDKFGKGVMTLFDETRLPIDSVQQALNMLLDQDGVYTTRPGTTTYGATLTTPIDGATSFAKYNTDGTITTYIAVIDNGAFKYSTDGGAWTTVSGKTWTTGKPVFFEQIGSRLYIANGADNMAYYDITLGTLVTFTALATPGTLVAPTRTGLAAGSYNAYYKITAINAIGESIASAEMSVAAGINKTRENWTTGTDYLTMSWGAVAGATRYNIYYSSATGEEVWLDSSATTSYVDTGIATPNSYQEAPTVDSTAGPKYGYLAKSGNRLWATRDPNLPYRVGWTGTGQYMGAFNPFYGGGYIDLNKGSDERPEVVTHFRDGKGTAVATVLTSNPNGAGSTWHIALTTLTVDTLTIVVPQAYQQQGSVGTRSPRGVVEYNDSIYSPSPKGFRNTGSKQSILNVLVTQEISDNIRPSVRSINNAYASGIAGYAFDGRIYWSVPFGTTTNNQTWVYDLERGGSWILNWSIGVKQFFEYTDSSGTIRLMAVPNTGTKLIQFTDGVSGDNGVAFSTNLESGLVHWDKNHVTWAYIQKVYVEVADPAGVVNFNISGTQKGKSFRSLKTIQIADSTSNSSMGADLWGDVLYGDTGEAPSTFSQSSVKKYVRINKLLNNLKWQFTSSTIDAQYTVMQIVIKGVMLPTSDPAEYRA</sequence>
<organism evidence="1 2">
    <name type="scientific">Planctomyces bekefii</name>
    <dbReference type="NCBI Taxonomy" id="1653850"/>
    <lineage>
        <taxon>Bacteria</taxon>
        <taxon>Pseudomonadati</taxon>
        <taxon>Planctomycetota</taxon>
        <taxon>Planctomycetia</taxon>
        <taxon>Planctomycetales</taxon>
        <taxon>Planctomycetaceae</taxon>
        <taxon>Planctomyces</taxon>
    </lineage>
</organism>
<dbReference type="AlphaFoldDB" id="A0A5C6M4V0"/>
<dbReference type="Proteomes" id="UP000321083">
    <property type="component" value="Unassembled WGS sequence"/>
</dbReference>
<comment type="caution">
    <text evidence="1">The sequence shown here is derived from an EMBL/GenBank/DDBJ whole genome shotgun (WGS) entry which is preliminary data.</text>
</comment>
<evidence type="ECO:0000313" key="2">
    <source>
        <dbReference type="Proteomes" id="UP000321083"/>
    </source>
</evidence>
<protein>
    <submittedName>
        <fullName evidence="1">Uncharacterized protein</fullName>
    </submittedName>
</protein>
<accession>A0A5C6M4V0</accession>
<dbReference type="EMBL" id="SRHE01000171">
    <property type="protein sequence ID" value="TWW09820.1"/>
    <property type="molecule type" value="Genomic_DNA"/>
</dbReference>
<evidence type="ECO:0000313" key="1">
    <source>
        <dbReference type="EMBL" id="TWW09820.1"/>
    </source>
</evidence>
<gene>
    <name evidence="1" type="ORF">E3A20_10520</name>
</gene>
<name>A0A5C6M4V0_9PLAN</name>
<reference evidence="1 2" key="2">
    <citation type="submission" date="2019-08" db="EMBL/GenBank/DDBJ databases">
        <authorList>
            <person name="Henke P."/>
        </authorList>
    </citation>
    <scope>NUCLEOTIDE SEQUENCE [LARGE SCALE GENOMIC DNA]</scope>
    <source>
        <strain evidence="1">Phe10_nw2017</strain>
    </source>
</reference>